<keyword evidence="4" id="KW-1185">Reference proteome</keyword>
<feature type="domain" description="PBP" evidence="2">
    <location>
        <begin position="28"/>
        <end position="287"/>
    </location>
</feature>
<dbReference type="PANTHER" id="PTHR30570">
    <property type="entry name" value="PERIPLASMIC PHOSPHATE BINDING COMPONENT OF PHOSPHATE ABC TRANSPORTER"/>
    <property type="match status" value="1"/>
</dbReference>
<dbReference type="SUPFAM" id="SSF53850">
    <property type="entry name" value="Periplasmic binding protein-like II"/>
    <property type="match status" value="1"/>
</dbReference>
<evidence type="ECO:0000313" key="4">
    <source>
        <dbReference type="Proteomes" id="UP000563524"/>
    </source>
</evidence>
<evidence type="ECO:0000256" key="1">
    <source>
        <dbReference type="ARBA" id="ARBA00022729"/>
    </source>
</evidence>
<dbReference type="AlphaFoldDB" id="A0A840I3E1"/>
<keyword evidence="1" id="KW-0732">Signal</keyword>
<gene>
    <name evidence="3" type="ORF">GGQ59_001212</name>
</gene>
<dbReference type="Proteomes" id="UP000563524">
    <property type="component" value="Unassembled WGS sequence"/>
</dbReference>
<reference evidence="3 4" key="1">
    <citation type="submission" date="2020-08" db="EMBL/GenBank/DDBJ databases">
        <title>Genomic Encyclopedia of Type Strains, Phase IV (KMG-IV): sequencing the most valuable type-strain genomes for metagenomic binning, comparative biology and taxonomic classification.</title>
        <authorList>
            <person name="Goeker M."/>
        </authorList>
    </citation>
    <scope>NUCLEOTIDE SEQUENCE [LARGE SCALE GENOMIC DNA]</scope>
    <source>
        <strain evidence="3 4">DSM 102850</strain>
    </source>
</reference>
<organism evidence="3 4">
    <name type="scientific">Parvularcula dongshanensis</name>
    <dbReference type="NCBI Taxonomy" id="1173995"/>
    <lineage>
        <taxon>Bacteria</taxon>
        <taxon>Pseudomonadati</taxon>
        <taxon>Pseudomonadota</taxon>
        <taxon>Alphaproteobacteria</taxon>
        <taxon>Parvularculales</taxon>
        <taxon>Parvularculaceae</taxon>
        <taxon>Parvularcula</taxon>
    </lineage>
</organism>
<comment type="caution">
    <text evidence="3">The sequence shown here is derived from an EMBL/GenBank/DDBJ whole genome shotgun (WGS) entry which is preliminary data.</text>
</comment>
<sequence>MIGILLSLLALAAPAGTDLPEEAAAPVPPGPIRVAGSSTVAPFALVVASSADGHAVVSQTGTTAGLAALCAEGQPVAFAGASRQVRPEEVTRCAEGSVATLVELELGLDGIVLVQGEKQRELSLTAHDLYRAVARTVPLGDGNCRLVPNRVRNWRDVRAALPDRPIMVLGPPQGSATREALIELAVRTGARAEPCLAALEREDEPAFLDSLRLRDDGAWVDTGGSDGAAAYALTRMPDAIGIFSFVHALKQEGLETLSFDGVHPTAATVADGRYTLVRRAYLYTTAGQLTRDPRVMRMVGAFRDPALVGPGGVLTAMGLVAGEEAGRARLIDTATGEDTPLRR</sequence>
<dbReference type="InterPro" id="IPR024370">
    <property type="entry name" value="PBP_domain"/>
</dbReference>
<dbReference type="RefSeq" id="WP_183816884.1">
    <property type="nucleotide sequence ID" value="NZ_JACHOB010000002.1"/>
</dbReference>
<accession>A0A840I3E1</accession>
<dbReference type="InterPro" id="IPR050811">
    <property type="entry name" value="Phosphate_ABC_transporter"/>
</dbReference>
<dbReference type="Pfam" id="PF12849">
    <property type="entry name" value="PBP_like_2"/>
    <property type="match status" value="1"/>
</dbReference>
<evidence type="ECO:0000313" key="3">
    <source>
        <dbReference type="EMBL" id="MBB4658698.1"/>
    </source>
</evidence>
<name>A0A840I3E1_9PROT</name>
<evidence type="ECO:0000259" key="2">
    <source>
        <dbReference type="Pfam" id="PF12849"/>
    </source>
</evidence>
<dbReference type="Gene3D" id="3.40.190.10">
    <property type="entry name" value="Periplasmic binding protein-like II"/>
    <property type="match status" value="2"/>
</dbReference>
<proteinExistence type="predicted"/>
<dbReference type="PANTHER" id="PTHR30570:SF1">
    <property type="entry name" value="PHOSPHATE-BINDING PROTEIN PSTS"/>
    <property type="match status" value="1"/>
</dbReference>
<protein>
    <submittedName>
        <fullName evidence="3">Phosphate transport system substrate-binding protein</fullName>
    </submittedName>
</protein>
<dbReference type="EMBL" id="JACHOB010000002">
    <property type="protein sequence ID" value="MBB4658698.1"/>
    <property type="molecule type" value="Genomic_DNA"/>
</dbReference>